<feature type="compositionally biased region" description="Gly residues" evidence="1">
    <location>
        <begin position="41"/>
        <end position="52"/>
    </location>
</feature>
<proteinExistence type="predicted"/>
<keyword evidence="3" id="KW-1185">Reference proteome</keyword>
<dbReference type="PATRIC" id="fig|443610.3.peg.128"/>
<dbReference type="AlphaFoldDB" id="A0A0F5FF09"/>
<evidence type="ECO:0000313" key="3">
    <source>
        <dbReference type="Proteomes" id="UP000033632"/>
    </source>
</evidence>
<evidence type="ECO:0000256" key="1">
    <source>
        <dbReference type="SAM" id="MobiDB-lite"/>
    </source>
</evidence>
<feature type="compositionally biased region" description="Basic and acidic residues" evidence="1">
    <location>
        <begin position="79"/>
        <end position="96"/>
    </location>
</feature>
<accession>A0A0F5FF09</accession>
<dbReference type="Proteomes" id="UP000033632">
    <property type="component" value="Unassembled WGS sequence"/>
</dbReference>
<feature type="non-terminal residue" evidence="2">
    <location>
        <position position="1"/>
    </location>
</feature>
<feature type="region of interest" description="Disordered" evidence="1">
    <location>
        <begin position="37"/>
        <end position="96"/>
    </location>
</feature>
<comment type="caution">
    <text evidence="2">The sequence shown here is derived from an EMBL/GenBank/DDBJ whole genome shotgun (WGS) entry which is preliminary data.</text>
</comment>
<reference evidence="2 3" key="1">
    <citation type="submission" date="2015-03" db="EMBL/GenBank/DDBJ databases">
        <authorList>
            <person name="Hassan Y.I."/>
            <person name="Lepp D."/>
            <person name="Li X.-Z."/>
            <person name="Zhou T."/>
        </authorList>
    </citation>
    <scope>NUCLEOTIDE SEQUENCE [LARGE SCALE GENOMIC DNA]</scope>
    <source>
        <strain evidence="2 3">BD-c194</strain>
    </source>
</reference>
<sequence>ATSGGGRPHDVVGEAGWVRDAWRVVGGRVWRADDEVVGDRGVPGGGGVGEAGEPGRRDCLVGDDGAPPAARRPRGGEGVARETSRAVRDSRHAVAR</sequence>
<protein>
    <submittedName>
        <fullName evidence="2">Uncharacterized protein</fullName>
    </submittedName>
</protein>
<dbReference type="EMBL" id="JZEX01000204">
    <property type="protein sequence ID" value="KKB06762.1"/>
    <property type="molecule type" value="Genomic_DNA"/>
</dbReference>
<organism evidence="2 3">
    <name type="scientific">Devosia geojensis</name>
    <dbReference type="NCBI Taxonomy" id="443610"/>
    <lineage>
        <taxon>Bacteria</taxon>
        <taxon>Pseudomonadati</taxon>
        <taxon>Pseudomonadota</taxon>
        <taxon>Alphaproteobacteria</taxon>
        <taxon>Hyphomicrobiales</taxon>
        <taxon>Devosiaceae</taxon>
        <taxon>Devosia</taxon>
    </lineage>
</organism>
<name>A0A0F5FF09_9HYPH</name>
<gene>
    <name evidence="2" type="ORF">VE25_21280</name>
</gene>
<evidence type="ECO:0000313" key="2">
    <source>
        <dbReference type="EMBL" id="KKB06762.1"/>
    </source>
</evidence>